<dbReference type="AlphaFoldDB" id="U1NIS2"/>
<evidence type="ECO:0000256" key="1">
    <source>
        <dbReference type="SAM" id="Phobius"/>
    </source>
</evidence>
<feature type="transmembrane region" description="Helical" evidence="1">
    <location>
        <begin position="50"/>
        <end position="69"/>
    </location>
</feature>
<dbReference type="Proteomes" id="UP000030710">
    <property type="component" value="Unassembled WGS sequence"/>
</dbReference>
<evidence type="ECO:0008006" key="4">
    <source>
        <dbReference type="Google" id="ProtNLM"/>
    </source>
</evidence>
<keyword evidence="1" id="KW-0812">Transmembrane</keyword>
<organism evidence="2 3">
    <name type="scientific">Haloquadratum walsbyi J07HQW2</name>
    <dbReference type="NCBI Taxonomy" id="1238425"/>
    <lineage>
        <taxon>Archaea</taxon>
        <taxon>Methanobacteriati</taxon>
        <taxon>Methanobacteriota</taxon>
        <taxon>Stenosarchaea group</taxon>
        <taxon>Halobacteria</taxon>
        <taxon>Halobacteriales</taxon>
        <taxon>Haloferacaceae</taxon>
        <taxon>Haloquadratum</taxon>
    </lineage>
</organism>
<dbReference type="HOGENOM" id="CLU_2115441_0_0_2"/>
<feature type="transmembrane region" description="Helical" evidence="1">
    <location>
        <begin position="24"/>
        <end position="44"/>
    </location>
</feature>
<dbReference type="eggNOG" id="arCOG11545">
    <property type="taxonomic scope" value="Archaea"/>
</dbReference>
<reference evidence="2 3" key="1">
    <citation type="journal article" date="2013" name="PLoS ONE">
        <title>Assembly-driven community genomics of a hypersaline microbial ecosystem.</title>
        <authorList>
            <person name="Podell S."/>
            <person name="Ugalde J.A."/>
            <person name="Narasingarao P."/>
            <person name="Banfield J.F."/>
            <person name="Heidelberg K.B."/>
            <person name="Allen E.E."/>
        </authorList>
    </citation>
    <scope>NUCLEOTIDE SEQUENCE [LARGE SCALE GENOMIC DNA]</scope>
    <source>
        <strain evidence="3">J07HQW2</strain>
    </source>
</reference>
<evidence type="ECO:0000313" key="3">
    <source>
        <dbReference type="Proteomes" id="UP000030710"/>
    </source>
</evidence>
<dbReference type="EMBL" id="KE356561">
    <property type="protein sequence ID" value="ERG97125.1"/>
    <property type="molecule type" value="Genomic_DNA"/>
</dbReference>
<keyword evidence="1" id="KW-1133">Transmembrane helix</keyword>
<accession>U1NIS2</accession>
<sequence length="96" mass="10631">MPSKRELVGNPSRSSGLNWSEIQWGRIGAFLIGVSFYIVIPSIFNSDQVSPPITAVTSVIPIILLYYSFTQISWQKTLRVGVGMAMVSLAGMYLLY</sequence>
<evidence type="ECO:0000313" key="2">
    <source>
        <dbReference type="EMBL" id="ERG97125.1"/>
    </source>
</evidence>
<proteinExistence type="predicted"/>
<feature type="transmembrane region" description="Helical" evidence="1">
    <location>
        <begin position="78"/>
        <end position="95"/>
    </location>
</feature>
<name>U1NIS2_9EURY</name>
<keyword evidence="1" id="KW-0472">Membrane</keyword>
<gene>
    <name evidence="2" type="ORF">J07HQW2_03611</name>
</gene>
<protein>
    <recommendedName>
        <fullName evidence="4">EamA domain-containing protein</fullName>
    </recommendedName>
</protein>